<dbReference type="AlphaFoldDB" id="G8TUE1"/>
<evidence type="ECO:0000313" key="3">
    <source>
        <dbReference type="Proteomes" id="UP000005439"/>
    </source>
</evidence>
<dbReference type="PANTHER" id="PTHR33877">
    <property type="entry name" value="SLL1193 PROTEIN"/>
    <property type="match status" value="1"/>
</dbReference>
<dbReference type="PANTHER" id="PTHR33877:SF2">
    <property type="entry name" value="OS07G0170200 PROTEIN"/>
    <property type="match status" value="1"/>
</dbReference>
<dbReference type="InterPro" id="IPR003615">
    <property type="entry name" value="HNH_nuc"/>
</dbReference>
<organism evidence="2 3">
    <name type="scientific">Sulfobacillus acidophilus (strain ATCC 700253 / DSM 10332 / NAL)</name>
    <dbReference type="NCBI Taxonomy" id="679936"/>
    <lineage>
        <taxon>Bacteria</taxon>
        <taxon>Bacillati</taxon>
        <taxon>Bacillota</taxon>
        <taxon>Clostridia</taxon>
        <taxon>Eubacteriales</taxon>
        <taxon>Clostridiales Family XVII. Incertae Sedis</taxon>
        <taxon>Sulfobacillus</taxon>
    </lineage>
</organism>
<gene>
    <name evidence="2" type="ordered locus">Sulac_3465</name>
</gene>
<dbReference type="EMBL" id="CP003179">
    <property type="protein sequence ID" value="AEW06903.1"/>
    <property type="molecule type" value="Genomic_DNA"/>
</dbReference>
<keyword evidence="3" id="KW-1185">Reference proteome</keyword>
<sequence length="187" mass="21202">MVDLNGHPLSPCTPEKVEQNVRDGLAHFSDGILHLHYRPLAYRRVYRQVRRRDGWICAWCGGPGSTLDHVIPICWGGQTTLDNCVIACRACNHSRNNALPSQFIRWTGLEPSHPVIQKILAREAYYLQQAETSLAERPLSACLSREEAQVWVAYRQGELDRVRPTPPESPLSRLKGEGKLFGQYFVP</sequence>
<keyword evidence="2" id="KW-0378">Hydrolase</keyword>
<keyword evidence="2" id="KW-0540">Nuclease</keyword>
<proteinExistence type="predicted"/>
<accession>G8TUE1</accession>
<dbReference type="STRING" id="679936.Sulac_3465"/>
<feature type="domain" description="HNH nuclease" evidence="1">
    <location>
        <begin position="44"/>
        <end position="93"/>
    </location>
</feature>
<dbReference type="InterPro" id="IPR029471">
    <property type="entry name" value="HNH_5"/>
</dbReference>
<dbReference type="CDD" id="cd00085">
    <property type="entry name" value="HNHc"/>
    <property type="match status" value="1"/>
</dbReference>
<dbReference type="SMART" id="SM00507">
    <property type="entry name" value="HNHc"/>
    <property type="match status" value="1"/>
</dbReference>
<dbReference type="Proteomes" id="UP000005439">
    <property type="component" value="Chromosome"/>
</dbReference>
<evidence type="ECO:0000313" key="2">
    <source>
        <dbReference type="EMBL" id="AEW06903.1"/>
    </source>
</evidence>
<dbReference type="Gene3D" id="1.10.30.50">
    <property type="match status" value="1"/>
</dbReference>
<dbReference type="GO" id="GO:0004519">
    <property type="term" value="F:endonuclease activity"/>
    <property type="evidence" value="ECO:0007669"/>
    <property type="project" value="UniProtKB-KW"/>
</dbReference>
<protein>
    <submittedName>
        <fullName evidence="2">HNH endonuclease</fullName>
    </submittedName>
</protein>
<evidence type="ECO:0000259" key="1">
    <source>
        <dbReference type="SMART" id="SM00507"/>
    </source>
</evidence>
<reference evidence="2 3" key="2">
    <citation type="journal article" date="2012" name="Stand. Genomic Sci.">
        <title>Complete genome sequence of the moderately thermophilic mineral-sulfide-oxidizing firmicute Sulfobacillus acidophilus type strain (NAL(T)).</title>
        <authorList>
            <person name="Anderson I."/>
            <person name="Chertkov O."/>
            <person name="Chen A."/>
            <person name="Saunders E."/>
            <person name="Lapidus A."/>
            <person name="Nolan M."/>
            <person name="Lucas S."/>
            <person name="Hammon N."/>
            <person name="Deshpande S."/>
            <person name="Cheng J.F."/>
            <person name="Han C."/>
            <person name="Tapia R."/>
            <person name="Goodwin L.A."/>
            <person name="Pitluck S."/>
            <person name="Liolios K."/>
            <person name="Pagani I."/>
            <person name="Ivanova N."/>
            <person name="Mikhailova N."/>
            <person name="Pati A."/>
            <person name="Palaniappan K."/>
            <person name="Land M."/>
            <person name="Pan C."/>
            <person name="Rohde M."/>
            <person name="Pukall R."/>
            <person name="Goker M."/>
            <person name="Detter J.C."/>
            <person name="Woyke T."/>
            <person name="Bristow J."/>
            <person name="Eisen J.A."/>
            <person name="Markowitz V."/>
            <person name="Hugenholtz P."/>
            <person name="Kyrpides N.C."/>
            <person name="Klenk H.P."/>
            <person name="Mavromatis K."/>
        </authorList>
    </citation>
    <scope>NUCLEOTIDE SEQUENCE [LARGE SCALE GENOMIC DNA]</scope>
    <source>
        <strain evidence="3">ATCC 700253 / DSM 10332 / NAL</strain>
    </source>
</reference>
<dbReference type="PATRIC" id="fig|679936.5.peg.3586"/>
<dbReference type="InterPro" id="IPR052892">
    <property type="entry name" value="NA-targeting_endonuclease"/>
</dbReference>
<dbReference type="KEGG" id="sap:Sulac_3465"/>
<name>G8TUE1_SULAD</name>
<dbReference type="HOGENOM" id="CLU_1446960_0_0_9"/>
<keyword evidence="2" id="KW-0255">Endonuclease</keyword>
<reference evidence="3" key="1">
    <citation type="submission" date="2011-12" db="EMBL/GenBank/DDBJ databases">
        <title>The complete genome of chromosome of Sulfobacillus acidophilus DSM 10332.</title>
        <authorList>
            <person name="Lucas S."/>
            <person name="Han J."/>
            <person name="Lapidus A."/>
            <person name="Bruce D."/>
            <person name="Goodwin L."/>
            <person name="Pitluck S."/>
            <person name="Peters L."/>
            <person name="Kyrpides N."/>
            <person name="Mavromatis K."/>
            <person name="Ivanova N."/>
            <person name="Mikhailova N."/>
            <person name="Chertkov O."/>
            <person name="Saunders E."/>
            <person name="Detter J.C."/>
            <person name="Tapia R."/>
            <person name="Han C."/>
            <person name="Land M."/>
            <person name="Hauser L."/>
            <person name="Markowitz V."/>
            <person name="Cheng J.-F."/>
            <person name="Hugenholtz P."/>
            <person name="Woyke T."/>
            <person name="Wu D."/>
            <person name="Pukall R."/>
            <person name="Gehrich-Schroeter G."/>
            <person name="Schneider S."/>
            <person name="Klenk H.-P."/>
            <person name="Eisen J.A."/>
        </authorList>
    </citation>
    <scope>NUCLEOTIDE SEQUENCE [LARGE SCALE GENOMIC DNA]</scope>
    <source>
        <strain evidence="3">ATCC 700253 / DSM 10332 / NAL</strain>
    </source>
</reference>
<dbReference type="Pfam" id="PF14279">
    <property type="entry name" value="HNH_5"/>
    <property type="match status" value="1"/>
</dbReference>